<name>A0ABR2YYI1_9CHLO</name>
<feature type="compositionally biased region" description="Low complexity" evidence="12">
    <location>
        <begin position="1374"/>
        <end position="1406"/>
    </location>
</feature>
<evidence type="ECO:0008006" key="18">
    <source>
        <dbReference type="Google" id="ProtNLM"/>
    </source>
</evidence>
<feature type="transmembrane region" description="Helical" evidence="13">
    <location>
        <begin position="613"/>
        <end position="638"/>
    </location>
</feature>
<dbReference type="SUPFAM" id="SSF51735">
    <property type="entry name" value="NAD(P)-binding Rossmann-fold domains"/>
    <property type="match status" value="1"/>
</dbReference>
<keyword evidence="6" id="KW-0547">Nucleotide-binding</keyword>
<dbReference type="PROSITE" id="PS50893">
    <property type="entry name" value="ABC_TRANSPORTER_2"/>
    <property type="match status" value="1"/>
</dbReference>
<evidence type="ECO:0000256" key="4">
    <source>
        <dbReference type="ARBA" id="ARBA00022538"/>
    </source>
</evidence>
<keyword evidence="4" id="KW-0633">Potassium transport</keyword>
<evidence type="ECO:0000259" key="15">
    <source>
        <dbReference type="PROSITE" id="PS51201"/>
    </source>
</evidence>
<dbReference type="Pfam" id="PF00005">
    <property type="entry name" value="ABC_tran"/>
    <property type="match status" value="1"/>
</dbReference>
<feature type="transmembrane region" description="Helical" evidence="13">
    <location>
        <begin position="486"/>
        <end position="511"/>
    </location>
</feature>
<evidence type="ECO:0000256" key="5">
    <source>
        <dbReference type="ARBA" id="ARBA00022692"/>
    </source>
</evidence>
<dbReference type="PANTHER" id="PTHR46157:SF4">
    <property type="entry name" value="K(+) EFFLUX ANTIPORTER 3, CHLOROPLASTIC"/>
    <property type="match status" value="1"/>
</dbReference>
<feature type="transmembrane region" description="Helical" evidence="13">
    <location>
        <begin position="891"/>
        <end position="912"/>
    </location>
</feature>
<feature type="transmembrane region" description="Helical" evidence="13">
    <location>
        <begin position="821"/>
        <end position="840"/>
    </location>
</feature>
<dbReference type="Gene3D" id="1.20.1530.20">
    <property type="match status" value="1"/>
</dbReference>
<feature type="domain" description="ABC transporter" evidence="14">
    <location>
        <begin position="6"/>
        <end position="256"/>
    </location>
</feature>
<dbReference type="InterPro" id="IPR006153">
    <property type="entry name" value="Cation/H_exchanger_TM"/>
</dbReference>
<dbReference type="PROSITE" id="PS51201">
    <property type="entry name" value="RCK_N"/>
    <property type="match status" value="1"/>
</dbReference>
<evidence type="ECO:0000256" key="2">
    <source>
        <dbReference type="ARBA" id="ARBA00022448"/>
    </source>
</evidence>
<evidence type="ECO:0000256" key="9">
    <source>
        <dbReference type="ARBA" id="ARBA00022989"/>
    </source>
</evidence>
<dbReference type="Pfam" id="PF01061">
    <property type="entry name" value="ABC2_membrane"/>
    <property type="match status" value="1"/>
</dbReference>
<feature type="transmembrane region" description="Helical" evidence="13">
    <location>
        <begin position="985"/>
        <end position="1004"/>
    </location>
</feature>
<keyword evidence="7" id="KW-0067">ATP-binding</keyword>
<feature type="transmembrane region" description="Helical" evidence="13">
    <location>
        <begin position="1072"/>
        <end position="1089"/>
    </location>
</feature>
<feature type="transmembrane region" description="Helical" evidence="13">
    <location>
        <begin position="1010"/>
        <end position="1031"/>
    </location>
</feature>
<evidence type="ECO:0000256" key="6">
    <source>
        <dbReference type="ARBA" id="ARBA00022741"/>
    </source>
</evidence>
<feature type="transmembrane region" description="Helical" evidence="13">
    <location>
        <begin position="689"/>
        <end position="710"/>
    </location>
</feature>
<keyword evidence="5 13" id="KW-0812">Transmembrane</keyword>
<keyword evidence="11 13" id="KW-0472">Membrane</keyword>
<keyword evidence="3" id="KW-0050">Antiport</keyword>
<dbReference type="SMART" id="SM00382">
    <property type="entry name" value="AAA"/>
    <property type="match status" value="1"/>
</dbReference>
<dbReference type="Gene3D" id="3.40.50.300">
    <property type="entry name" value="P-loop containing nucleotide triphosphate hydrolases"/>
    <property type="match status" value="1"/>
</dbReference>
<feature type="transmembrane region" description="Helical" evidence="13">
    <location>
        <begin position="448"/>
        <end position="474"/>
    </location>
</feature>
<evidence type="ECO:0000256" key="3">
    <source>
        <dbReference type="ARBA" id="ARBA00022449"/>
    </source>
</evidence>
<evidence type="ECO:0000256" key="13">
    <source>
        <dbReference type="SAM" id="Phobius"/>
    </source>
</evidence>
<evidence type="ECO:0000256" key="8">
    <source>
        <dbReference type="ARBA" id="ARBA00022958"/>
    </source>
</evidence>
<comment type="subcellular location">
    <subcellularLocation>
        <location evidence="1">Membrane</location>
        <topology evidence="1">Multi-pass membrane protein</topology>
    </subcellularLocation>
</comment>
<dbReference type="InterPro" id="IPR003593">
    <property type="entry name" value="AAA+_ATPase"/>
</dbReference>
<dbReference type="Pfam" id="PF00999">
    <property type="entry name" value="Na_H_Exchanger"/>
    <property type="match status" value="1"/>
</dbReference>
<proteinExistence type="predicted"/>
<comment type="caution">
    <text evidence="16">The sequence shown here is derived from an EMBL/GenBank/DDBJ whole genome shotgun (WGS) entry which is preliminary data.</text>
</comment>
<dbReference type="InterPro" id="IPR027417">
    <property type="entry name" value="P-loop_NTPase"/>
</dbReference>
<dbReference type="InterPro" id="IPR036291">
    <property type="entry name" value="NAD(P)-bd_dom_sf"/>
</dbReference>
<dbReference type="InterPro" id="IPR003439">
    <property type="entry name" value="ABC_transporter-like_ATP-bd"/>
</dbReference>
<evidence type="ECO:0000256" key="1">
    <source>
        <dbReference type="ARBA" id="ARBA00004141"/>
    </source>
</evidence>
<keyword evidence="2" id="KW-0813">Transport</keyword>
<reference evidence="16 17" key="1">
    <citation type="journal article" date="2024" name="Nat. Commun.">
        <title>Phylogenomics reveals the evolutionary origins of lichenization in chlorophyte algae.</title>
        <authorList>
            <person name="Puginier C."/>
            <person name="Libourel C."/>
            <person name="Otte J."/>
            <person name="Skaloud P."/>
            <person name="Haon M."/>
            <person name="Grisel S."/>
            <person name="Petersen M."/>
            <person name="Berrin J.G."/>
            <person name="Delaux P.M."/>
            <person name="Dal Grande F."/>
            <person name="Keller J."/>
        </authorList>
    </citation>
    <scope>NUCLEOTIDE SEQUENCE [LARGE SCALE GENOMIC DNA]</scope>
    <source>
        <strain evidence="16 17">SAG 216-7</strain>
    </source>
</reference>
<keyword evidence="17" id="KW-1185">Reference proteome</keyword>
<feature type="transmembrane region" description="Helical" evidence="13">
    <location>
        <begin position="517"/>
        <end position="538"/>
    </location>
</feature>
<dbReference type="Proteomes" id="UP001491310">
    <property type="component" value="Unassembled WGS sequence"/>
</dbReference>
<evidence type="ECO:0000313" key="17">
    <source>
        <dbReference type="Proteomes" id="UP001491310"/>
    </source>
</evidence>
<dbReference type="InterPro" id="IPR038770">
    <property type="entry name" value="Na+/solute_symporter_sf"/>
</dbReference>
<evidence type="ECO:0000313" key="16">
    <source>
        <dbReference type="EMBL" id="KAK9916820.1"/>
    </source>
</evidence>
<feature type="transmembrane region" description="Helical" evidence="13">
    <location>
        <begin position="407"/>
        <end position="428"/>
    </location>
</feature>
<feature type="region of interest" description="Disordered" evidence="12">
    <location>
        <begin position="1363"/>
        <end position="1439"/>
    </location>
</feature>
<evidence type="ECO:0000256" key="12">
    <source>
        <dbReference type="SAM" id="MobiDB-lite"/>
    </source>
</evidence>
<evidence type="ECO:0000256" key="11">
    <source>
        <dbReference type="ARBA" id="ARBA00023136"/>
    </source>
</evidence>
<feature type="transmembrane region" description="Helical" evidence="13">
    <location>
        <begin position="547"/>
        <end position="567"/>
    </location>
</feature>
<keyword evidence="9 13" id="KW-1133">Transmembrane helix</keyword>
<dbReference type="EMBL" id="JALJOT010000003">
    <property type="protein sequence ID" value="KAK9916820.1"/>
    <property type="molecule type" value="Genomic_DNA"/>
</dbReference>
<evidence type="ECO:0000256" key="10">
    <source>
        <dbReference type="ARBA" id="ARBA00023065"/>
    </source>
</evidence>
<feature type="domain" description="RCK N-terminal" evidence="15">
    <location>
        <begin position="1125"/>
        <end position="1250"/>
    </location>
</feature>
<evidence type="ECO:0000259" key="14">
    <source>
        <dbReference type="PROSITE" id="PS50893"/>
    </source>
</evidence>
<feature type="transmembrane region" description="Helical" evidence="13">
    <location>
        <begin position="716"/>
        <end position="734"/>
    </location>
</feature>
<sequence length="1439" mass="152865">MYKCNYQWSGVGLTVRDKNTGKPKRLLQGCAGTALPGDLVALIGPSGAGKSTLLDVLAMRLTGGTVSGRISVNGRKTSKARFRSISTYVPQEDVFVPTLSVWETLAITTNLRMPQSFSASDKEALMLDSLRSMGLLKVKNSQVGGLLPGGLTVRGISGGEKRRLSIACGCVGAPRIIALDEPTSGLDANAALVVMQCMARLAAQQRIVISSIHQPRASIWDLFTKVQVLSEGRMLYFGPTDQVTQWFTDKLGYQYDPVVHGNSSEWLSDLISISFTTPPSFFKRSMRSLKDVEAAAARFAKDHPTVGVTALEAAMKPVNGARDVAVVVSATQPVNEAETSVVEEAFSRSYPTDVWNQYCVLQQRALQAYTRNPANVAGRTLMAMFIGVIGGLVFYKQPEGHDGVQQSLSAIFFAALVLALVPFTYMSMFVADRHFFVVDPARPLYRTAVYYVSIMAVNAFVTVLNSAVLILILYSMIGLRFTAKAVVLSTVVASLHSLVAVQVLVLCAFLTPNQDLAFVAAVSYDVLSSLLAGVWVYIGNMVGFLKVVSYATFFRYTIAAFVNLQYAERDDGCGLAPRLSPQETAAIAAGKVAPPPSGRQLCDGILSSTDMQLSLAGCIGGLIVLLFLLHCASFAALARSSRRPSGRLAFTGDKKQSCEAQPNRIHWSPGLRGRRRGDSCVTTAVPDPLLPLGLDFLTFLAATVLVIPVFKSVNASPVLGFLFSGLVLGQLGLFRNTEELEKLSELGVLFLLFEMGLELSLDRLKALAKYAFGLGSLTMFASTVVFTLMSLPPGKGIGTQIMVKVFHASPKLAAVGSVDEAVVIGAALSLSSSAFVLQLLSERGELATKFGSATLGILLLQDIAVVPFLVLLPLVENNDLVGQPGQSTMTLVASLGPTALQTVFGLGALLLGGRIVLRRIFELVAEARSDETFVALSLLTVTGASLLTQKLGFSDTMGAFVAGVLLAETNYSTQVEADIRPFRGMLLGLFFVTTGASMDVSLLLHEWNIVLSLLVGLIAVKIGIIGSLAPFFGLSRQESIRTAFLLSQGGEFAFVLLSLANELKVLPTDLNRLLIIVVVLSMALTPFLAEAGKRFADSTLPDDASKDSGYSGEASEGEGAGVLDSQAVVICGFGELGQTLANMLESPLAMSLERGRVPYIAFDLQPSRLRRAREAGFNVLYGDASRPALLEAAGISKPRAIAVVYTARARSVAAVRSLREGFSDVPIYARALDSLHAAELKAAGASTVITANTEVATEMGSQLLFGLGANANGVRVLVNELRKQVDTRVGELADDLAAEPQHASGDPDALIFKVDQKLLPPAEDSRSSYLQPPTDVVLQREKLRESFKKDSDAAAVLKGRMDGKMGLSDSTQRSNSGFAASASSNGAPAAEESSAAALPEGAAHAATPDADHRPAAGSHSPDSSHTDVGGSIDEAATIQ</sequence>
<dbReference type="InterPro" id="IPR013525">
    <property type="entry name" value="ABC2_TM"/>
</dbReference>
<protein>
    <recommendedName>
        <fullName evidence="18">P-loop containing nucleoside triphosphate hydrolase protein</fullName>
    </recommendedName>
</protein>
<feature type="transmembrane region" description="Helical" evidence="13">
    <location>
        <begin position="770"/>
        <end position="789"/>
    </location>
</feature>
<dbReference type="Gene3D" id="3.40.50.720">
    <property type="entry name" value="NAD(P)-binding Rossmann-like Domain"/>
    <property type="match status" value="1"/>
</dbReference>
<keyword evidence="10" id="KW-0406">Ion transport</keyword>
<feature type="transmembrane region" description="Helical" evidence="13">
    <location>
        <begin position="852"/>
        <end position="871"/>
    </location>
</feature>
<evidence type="ECO:0000256" key="7">
    <source>
        <dbReference type="ARBA" id="ARBA00022840"/>
    </source>
</evidence>
<dbReference type="PANTHER" id="PTHR46157">
    <property type="entry name" value="K(+) EFFLUX ANTIPORTER 3, CHLOROPLASTIC"/>
    <property type="match status" value="1"/>
</dbReference>
<keyword evidence="8" id="KW-0630">Potassium</keyword>
<feature type="transmembrane region" description="Helical" evidence="13">
    <location>
        <begin position="376"/>
        <end position="395"/>
    </location>
</feature>
<organism evidence="16 17">
    <name type="scientific">Coccomyxa subellipsoidea</name>
    <dbReference type="NCBI Taxonomy" id="248742"/>
    <lineage>
        <taxon>Eukaryota</taxon>
        <taxon>Viridiplantae</taxon>
        <taxon>Chlorophyta</taxon>
        <taxon>core chlorophytes</taxon>
        <taxon>Trebouxiophyceae</taxon>
        <taxon>Trebouxiophyceae incertae sedis</taxon>
        <taxon>Coccomyxaceae</taxon>
        <taxon>Coccomyxa</taxon>
    </lineage>
</organism>
<accession>A0ABR2YYI1</accession>
<dbReference type="SUPFAM" id="SSF52540">
    <property type="entry name" value="P-loop containing nucleoside triphosphate hydrolases"/>
    <property type="match status" value="1"/>
</dbReference>
<dbReference type="InterPro" id="IPR003148">
    <property type="entry name" value="RCK_N"/>
</dbReference>
<gene>
    <name evidence="16" type="ORF">WJX75_007408</name>
</gene>
<dbReference type="Pfam" id="PF02254">
    <property type="entry name" value="TrkA_N"/>
    <property type="match status" value="1"/>
</dbReference>